<evidence type="ECO:0000256" key="9">
    <source>
        <dbReference type="ARBA" id="ARBA00022840"/>
    </source>
</evidence>
<dbReference type="InterPro" id="IPR011009">
    <property type="entry name" value="Kinase-like_dom_sf"/>
</dbReference>
<dbReference type="OrthoDB" id="381190at2759"/>
<name>B4JR21_DROGR</name>
<dbReference type="GO" id="GO:0005524">
    <property type="term" value="F:ATP binding"/>
    <property type="evidence" value="ECO:0007669"/>
    <property type="project" value="UniProtKB-KW"/>
</dbReference>
<proteinExistence type="inferred from homology"/>
<dbReference type="InterPro" id="IPR003151">
    <property type="entry name" value="PIK-rel_kinase_FAT"/>
</dbReference>
<evidence type="ECO:0000313" key="18">
    <source>
        <dbReference type="Proteomes" id="UP000001070"/>
    </source>
</evidence>
<evidence type="ECO:0000259" key="16">
    <source>
        <dbReference type="PROSITE" id="PS51190"/>
    </source>
</evidence>
<dbReference type="InterPro" id="IPR016024">
    <property type="entry name" value="ARM-type_fold"/>
</dbReference>
<dbReference type="EC" id="2.7.11.1" evidence="3"/>
<reference evidence="17 18" key="1">
    <citation type="journal article" date="2007" name="Nature">
        <title>Evolution of genes and genomes on the Drosophila phylogeny.</title>
        <authorList>
            <consortium name="Drosophila 12 Genomes Consortium"/>
            <person name="Clark A.G."/>
            <person name="Eisen M.B."/>
            <person name="Smith D.R."/>
            <person name="Bergman C.M."/>
            <person name="Oliver B."/>
            <person name="Markow T.A."/>
            <person name="Kaufman T.C."/>
            <person name="Kellis M."/>
            <person name="Gelbart W."/>
            <person name="Iyer V.N."/>
            <person name="Pollard D.A."/>
            <person name="Sackton T.B."/>
            <person name="Larracuente A.M."/>
            <person name="Singh N.D."/>
            <person name="Abad J.P."/>
            <person name="Abt D.N."/>
            <person name="Adryan B."/>
            <person name="Aguade M."/>
            <person name="Akashi H."/>
            <person name="Anderson W.W."/>
            <person name="Aquadro C.F."/>
            <person name="Ardell D.H."/>
            <person name="Arguello R."/>
            <person name="Artieri C.G."/>
            <person name="Barbash D.A."/>
            <person name="Barker D."/>
            <person name="Barsanti P."/>
            <person name="Batterham P."/>
            <person name="Batzoglou S."/>
            <person name="Begun D."/>
            <person name="Bhutkar A."/>
            <person name="Blanco E."/>
            <person name="Bosak S.A."/>
            <person name="Bradley R.K."/>
            <person name="Brand A.D."/>
            <person name="Brent M.R."/>
            <person name="Brooks A.N."/>
            <person name="Brown R.H."/>
            <person name="Butlin R.K."/>
            <person name="Caggese C."/>
            <person name="Calvi B.R."/>
            <person name="Bernardo de Carvalho A."/>
            <person name="Caspi A."/>
            <person name="Castrezana S."/>
            <person name="Celniker S.E."/>
            <person name="Chang J.L."/>
            <person name="Chapple C."/>
            <person name="Chatterji S."/>
            <person name="Chinwalla A."/>
            <person name="Civetta A."/>
            <person name="Clifton S.W."/>
            <person name="Comeron J.M."/>
            <person name="Costello J.C."/>
            <person name="Coyne J.A."/>
            <person name="Daub J."/>
            <person name="David R.G."/>
            <person name="Delcher A.L."/>
            <person name="Delehaunty K."/>
            <person name="Do C.B."/>
            <person name="Ebling H."/>
            <person name="Edwards K."/>
            <person name="Eickbush T."/>
            <person name="Evans J.D."/>
            <person name="Filipski A."/>
            <person name="Findeiss S."/>
            <person name="Freyhult E."/>
            <person name="Fulton L."/>
            <person name="Fulton R."/>
            <person name="Garcia A.C."/>
            <person name="Gardiner A."/>
            <person name="Garfield D.A."/>
            <person name="Garvin B.E."/>
            <person name="Gibson G."/>
            <person name="Gilbert D."/>
            <person name="Gnerre S."/>
            <person name="Godfrey J."/>
            <person name="Good R."/>
            <person name="Gotea V."/>
            <person name="Gravely B."/>
            <person name="Greenberg A.J."/>
            <person name="Griffiths-Jones S."/>
            <person name="Gross S."/>
            <person name="Guigo R."/>
            <person name="Gustafson E.A."/>
            <person name="Haerty W."/>
            <person name="Hahn M.W."/>
            <person name="Halligan D.L."/>
            <person name="Halpern A.L."/>
            <person name="Halter G.M."/>
            <person name="Han M.V."/>
            <person name="Heger A."/>
            <person name="Hillier L."/>
            <person name="Hinrichs A.S."/>
            <person name="Holmes I."/>
            <person name="Hoskins R.A."/>
            <person name="Hubisz M.J."/>
            <person name="Hultmark D."/>
            <person name="Huntley M.A."/>
            <person name="Jaffe D.B."/>
            <person name="Jagadeeshan S."/>
            <person name="Jeck W.R."/>
            <person name="Johnson J."/>
            <person name="Jones C.D."/>
            <person name="Jordan W.C."/>
            <person name="Karpen G.H."/>
            <person name="Kataoka E."/>
            <person name="Keightley P.D."/>
            <person name="Kheradpour P."/>
            <person name="Kirkness E.F."/>
            <person name="Koerich L.B."/>
            <person name="Kristiansen K."/>
            <person name="Kudrna D."/>
            <person name="Kulathinal R.J."/>
            <person name="Kumar S."/>
            <person name="Kwok R."/>
            <person name="Lander E."/>
            <person name="Langley C.H."/>
            <person name="Lapoint R."/>
            <person name="Lazzaro B.P."/>
            <person name="Lee S.J."/>
            <person name="Levesque L."/>
            <person name="Li R."/>
            <person name="Lin C.F."/>
            <person name="Lin M.F."/>
            <person name="Lindblad-Toh K."/>
            <person name="Llopart A."/>
            <person name="Long M."/>
            <person name="Low L."/>
            <person name="Lozovsky E."/>
            <person name="Lu J."/>
            <person name="Luo M."/>
            <person name="Machado C.A."/>
            <person name="Makalowski W."/>
            <person name="Marzo M."/>
            <person name="Matsuda M."/>
            <person name="Matzkin L."/>
            <person name="McAllister B."/>
            <person name="McBride C.S."/>
            <person name="McKernan B."/>
            <person name="McKernan K."/>
            <person name="Mendez-Lago M."/>
            <person name="Minx P."/>
            <person name="Mollenhauer M.U."/>
            <person name="Montooth K."/>
            <person name="Mount S.M."/>
            <person name="Mu X."/>
            <person name="Myers E."/>
            <person name="Negre B."/>
            <person name="Newfeld S."/>
            <person name="Nielsen R."/>
            <person name="Noor M.A."/>
            <person name="O'Grady P."/>
            <person name="Pachter L."/>
            <person name="Papaceit M."/>
            <person name="Parisi M.J."/>
            <person name="Parisi M."/>
            <person name="Parts L."/>
            <person name="Pedersen J.S."/>
            <person name="Pesole G."/>
            <person name="Phillippy A.M."/>
            <person name="Ponting C.P."/>
            <person name="Pop M."/>
            <person name="Porcelli D."/>
            <person name="Powell J.R."/>
            <person name="Prohaska S."/>
            <person name="Pruitt K."/>
            <person name="Puig M."/>
            <person name="Quesneville H."/>
            <person name="Ram K.R."/>
            <person name="Rand D."/>
            <person name="Rasmussen M.D."/>
            <person name="Reed L.K."/>
            <person name="Reenan R."/>
            <person name="Reily A."/>
            <person name="Remington K.A."/>
            <person name="Rieger T.T."/>
            <person name="Ritchie M.G."/>
            <person name="Robin C."/>
            <person name="Rogers Y.H."/>
            <person name="Rohde C."/>
            <person name="Rozas J."/>
            <person name="Rubenfield M.J."/>
            <person name="Ruiz A."/>
            <person name="Russo S."/>
            <person name="Salzberg S.L."/>
            <person name="Sanchez-Gracia A."/>
            <person name="Saranga D.J."/>
            <person name="Sato H."/>
            <person name="Schaeffer S.W."/>
            <person name="Schatz M.C."/>
            <person name="Schlenke T."/>
            <person name="Schwartz R."/>
            <person name="Segarra C."/>
            <person name="Singh R.S."/>
            <person name="Sirot L."/>
            <person name="Sirota M."/>
            <person name="Sisneros N.B."/>
            <person name="Smith C.D."/>
            <person name="Smith T.F."/>
            <person name="Spieth J."/>
            <person name="Stage D.E."/>
            <person name="Stark A."/>
            <person name="Stephan W."/>
            <person name="Strausberg R.L."/>
            <person name="Strempel S."/>
            <person name="Sturgill D."/>
            <person name="Sutton G."/>
            <person name="Sutton G.G."/>
            <person name="Tao W."/>
            <person name="Teichmann S."/>
            <person name="Tobari Y.N."/>
            <person name="Tomimura Y."/>
            <person name="Tsolas J.M."/>
            <person name="Valente V.L."/>
            <person name="Venter E."/>
            <person name="Venter J.C."/>
            <person name="Vicario S."/>
            <person name="Vieira F.G."/>
            <person name="Vilella A.J."/>
            <person name="Villasante A."/>
            <person name="Walenz B."/>
            <person name="Wang J."/>
            <person name="Wasserman M."/>
            <person name="Watts T."/>
            <person name="Wilson D."/>
            <person name="Wilson R.K."/>
            <person name="Wing R.A."/>
            <person name="Wolfner M.F."/>
            <person name="Wong A."/>
            <person name="Wong G.K."/>
            <person name="Wu C.I."/>
            <person name="Wu G."/>
            <person name="Yamamoto D."/>
            <person name="Yang H.P."/>
            <person name="Yang S.P."/>
            <person name="Yorke J.A."/>
            <person name="Yoshida K."/>
            <person name="Zdobnov E."/>
            <person name="Zhang P."/>
            <person name="Zhang Y."/>
            <person name="Zimin A.V."/>
            <person name="Baldwin J."/>
            <person name="Abdouelleil A."/>
            <person name="Abdulkadir J."/>
            <person name="Abebe A."/>
            <person name="Abera B."/>
            <person name="Abreu J."/>
            <person name="Acer S.C."/>
            <person name="Aftuck L."/>
            <person name="Alexander A."/>
            <person name="An P."/>
            <person name="Anderson E."/>
            <person name="Anderson S."/>
            <person name="Arachi H."/>
            <person name="Azer M."/>
            <person name="Bachantsang P."/>
            <person name="Barry A."/>
            <person name="Bayul T."/>
            <person name="Berlin A."/>
            <person name="Bessette D."/>
            <person name="Bloom T."/>
            <person name="Blye J."/>
            <person name="Boguslavskiy L."/>
            <person name="Bonnet C."/>
            <person name="Boukhgalter B."/>
            <person name="Bourzgui I."/>
            <person name="Brown A."/>
            <person name="Cahill P."/>
            <person name="Channer S."/>
            <person name="Cheshatsang Y."/>
            <person name="Chuda L."/>
            <person name="Citroen M."/>
            <person name="Collymore A."/>
            <person name="Cooke P."/>
            <person name="Costello M."/>
            <person name="D'Aco K."/>
            <person name="Daza R."/>
            <person name="De Haan G."/>
            <person name="DeGray S."/>
            <person name="DeMaso C."/>
            <person name="Dhargay N."/>
            <person name="Dooley K."/>
            <person name="Dooley E."/>
            <person name="Doricent M."/>
            <person name="Dorje P."/>
            <person name="Dorjee K."/>
            <person name="Dupes A."/>
            <person name="Elong R."/>
            <person name="Falk J."/>
            <person name="Farina A."/>
            <person name="Faro S."/>
            <person name="Ferguson D."/>
            <person name="Fisher S."/>
            <person name="Foley C.D."/>
            <person name="Franke A."/>
            <person name="Friedrich D."/>
            <person name="Gadbois L."/>
            <person name="Gearin G."/>
            <person name="Gearin C.R."/>
            <person name="Giannoukos G."/>
            <person name="Goode T."/>
            <person name="Graham J."/>
            <person name="Grandbois E."/>
            <person name="Grewal S."/>
            <person name="Gyaltsen K."/>
            <person name="Hafez N."/>
            <person name="Hagos B."/>
            <person name="Hall J."/>
            <person name="Henson C."/>
            <person name="Hollinger A."/>
            <person name="Honan T."/>
            <person name="Huard M.D."/>
            <person name="Hughes L."/>
            <person name="Hurhula B."/>
            <person name="Husby M.E."/>
            <person name="Kamat A."/>
            <person name="Kanga B."/>
            <person name="Kashin S."/>
            <person name="Khazanovich D."/>
            <person name="Kisner P."/>
            <person name="Lance K."/>
            <person name="Lara M."/>
            <person name="Lee W."/>
            <person name="Lennon N."/>
            <person name="Letendre F."/>
            <person name="LeVine R."/>
            <person name="Lipovsky A."/>
            <person name="Liu X."/>
            <person name="Liu J."/>
            <person name="Liu S."/>
            <person name="Lokyitsang T."/>
            <person name="Lokyitsang Y."/>
            <person name="Lubonja R."/>
            <person name="Lui A."/>
            <person name="MacDonald P."/>
            <person name="Magnisalis V."/>
            <person name="Maru K."/>
            <person name="Matthews C."/>
            <person name="McCusker W."/>
            <person name="McDonough S."/>
            <person name="Mehta T."/>
            <person name="Meldrim J."/>
            <person name="Meneus L."/>
            <person name="Mihai O."/>
            <person name="Mihalev A."/>
            <person name="Mihova T."/>
            <person name="Mittelman R."/>
            <person name="Mlenga V."/>
            <person name="Montmayeur A."/>
            <person name="Mulrain L."/>
            <person name="Navidi A."/>
            <person name="Naylor J."/>
            <person name="Negash T."/>
            <person name="Nguyen T."/>
            <person name="Nguyen N."/>
            <person name="Nicol R."/>
            <person name="Norbu C."/>
            <person name="Norbu N."/>
            <person name="Novod N."/>
            <person name="O'Neill B."/>
            <person name="Osman S."/>
            <person name="Markiewicz E."/>
            <person name="Oyono O.L."/>
            <person name="Patti C."/>
            <person name="Phunkhang P."/>
            <person name="Pierre F."/>
            <person name="Priest M."/>
            <person name="Raghuraman S."/>
            <person name="Rege F."/>
            <person name="Reyes R."/>
            <person name="Rise C."/>
            <person name="Rogov P."/>
            <person name="Ross K."/>
            <person name="Ryan E."/>
            <person name="Settipalli S."/>
            <person name="Shea T."/>
            <person name="Sherpa N."/>
            <person name="Shi L."/>
            <person name="Shih D."/>
            <person name="Sparrow T."/>
            <person name="Spaulding J."/>
            <person name="Stalker J."/>
            <person name="Stange-Thomann N."/>
            <person name="Stavropoulos S."/>
            <person name="Stone C."/>
            <person name="Strader C."/>
            <person name="Tesfaye S."/>
            <person name="Thomson T."/>
            <person name="Thoulutsang Y."/>
            <person name="Thoulutsang D."/>
            <person name="Topham K."/>
            <person name="Topping I."/>
            <person name="Tsamla T."/>
            <person name="Vassiliev H."/>
            <person name="Vo A."/>
            <person name="Wangchuk T."/>
            <person name="Wangdi T."/>
            <person name="Weiand M."/>
            <person name="Wilkinson J."/>
            <person name="Wilson A."/>
            <person name="Yadav S."/>
            <person name="Young G."/>
            <person name="Yu Q."/>
            <person name="Zembek L."/>
            <person name="Zhong D."/>
            <person name="Zimmer A."/>
            <person name="Zwirko Z."/>
            <person name="Jaffe D.B."/>
            <person name="Alvarez P."/>
            <person name="Brockman W."/>
            <person name="Butler J."/>
            <person name="Chin C."/>
            <person name="Gnerre S."/>
            <person name="Grabherr M."/>
            <person name="Kleber M."/>
            <person name="Mauceli E."/>
            <person name="MacCallum I."/>
        </authorList>
    </citation>
    <scope>NUCLEOTIDE SEQUENCE [LARGE SCALE GENOMIC DNA]</scope>
    <source>
        <strain evidence="18">Tucson 15287-2541.00</strain>
    </source>
</reference>
<dbReference type="GO" id="GO:0000077">
    <property type="term" value="P:DNA damage checkpoint signaling"/>
    <property type="evidence" value="ECO:0007669"/>
    <property type="project" value="TreeGrafter"/>
</dbReference>
<dbReference type="PANTHER" id="PTHR11139:SF69">
    <property type="entry name" value="SERINE_THREONINE-PROTEIN KINASE ATR"/>
    <property type="match status" value="1"/>
</dbReference>
<evidence type="ECO:0000256" key="3">
    <source>
        <dbReference type="ARBA" id="ARBA00012513"/>
    </source>
</evidence>
<keyword evidence="7" id="KW-0227">DNA damage</keyword>
<sequence length="2573" mass="293641">MSDKREDMWKVLYNMVNRNQANLSAVYSVVDNILCQDPSLISCSSVPELPNKFQDVFLLWLVNKLAVCLSQCRDEGQCLKNVQLQQKLLASCWCNHPKLYELLVVAYVEALQQLNDQMSAFDYTKPKKQPAQQVRILELQIFRCDVSVLQAFDEQCACQAVQLQLEHSDAYAKYLLLVLQHAQHIGKATHPELFARSLQQALLTLKECNMDTKLASLSYCCAVLQAQSTASWSSNVDVAHYACLTLRAAVLMWSLSCRWLQAKCMTQTQLTHLATQTQQLLVVLQPQTMPHPHSLDMCCQLLHELLRLPVSDARDNLMQTLSDYLQHQLLEVTACELQPHTVQLLQRQWRGQPNQLLPLLTVVAVKQPALRDGILDRISICLVELLTETTPGELPQLLALLRALRQMEQLLLLDKQRELVVASDEALNAALLSQLPVLYELPLPTDANSNWNHLSLQLLEQAECAASPEYMEICALLLQTNCIRLQLKPQTQQQLLGVLQHSLQSKEQQHKLGALQALATLHLETPSSAHTQLQSFFAQQYIGLVSSTHSELRQLFNEHLAQLYVSGYIKAAQLQQALPKLMHSAEEGHTLAAVLRLLLCTAAQSAAPAHVFKIRERIVMYCPKCKPLPATLPGLYLGSCKPNSAPNLSSSNLADLAEAMLFKMPCAFITHHLDLIKLEPSLYLRLLKESSNLQELSERSYERLVPVLANQSEDFMQQLTSLVLDCIVRTLSKPLEEQSMAEQRKLLRLIVCSAHADIDNLSLFHWFKMSFYFMVHTRSLVAQEAVLAACQLCARHGLQTLTLWNWYKRDALGLVVQLALDAYVTEGVRFTHSLRALTKMLGFSCVQEFTCKYHRLLTSLVLPYCIREPRCKGIFVFIAKQLHKSVASLFSTSFLRLYAHVYLTEEPELANRCIELVTSCTKCTVQQLMNADVKQTVAELLIYFNRNPTFVMRSFQNLLQLSVGSEDLSTQASNAQFSTFIAERILGVITYFESCLSEPSFEKPLKEETLHSLGQILRFVGPQHVTQFRFKIIAMLSFVHTLQEPSLQRICLKIWHIFLHVVNIQELGPSLGRIVATLQPLLAYSVEQVNELYEFVILRNAAMLGNYIQDLYFLERQEHVSEPIRKCIERHTAHLCLGAAAAAGEDQAPLLDQLGFLHKQITNECLQVRVYGLEHLSELLGRRRTQLNHMILHELPMEPLMEQIVNVLMAGCQHDDRSLQLASAKCLGELGAIDASYLPSNYNFASPQQLPLSVLTDDFTVLALTALCRGYQFQQKTKHVDNFSLAIQETLAVCGIAPKEQKKLQLWQSLPLRMREIMEPLLNSCYTCSQRSSTLQQQPLFGSHYTQNSYELWAFLWAVRLVDYVQSSETRHLLSSYKPCIRRDSNMLSTFYPYILLHALLECTAEQRLHIEQEFQAVLQANDELSQQQGATASKKPSELIPVDPDTLGYKLFESSKYGATTKSASVVSQAGASAEDQSRLAGKLCAELLDFLQRWLREWQRLHGLSTGGKPPQSVDANYGAIYEFLQRIDKLRVARASYNCGEYARALRYLEAYIAEGDKVARLLEQFTFLVQLYGRLMDSDSVEGAVQTRRSDMSVTQEILVNRLVERQQDMITCYEQLLSSTEQLQPDHIRAIIDAYLRMDTPKTALLIADGLWQRMSDRHTDQYFSECKAELLWRLGSYDELEELQLQQQQQRRCRPNWHAQCAQACLALRQPTTTKLEFEALLDKMRGSVLEQLRSCSAMQQHSYAHAYDEVLKLHMLHELQCSQQLLEQLSTLQEQEQEQEKEQSQLMHKYFADWQSRLQVLQPQLRVLEPIYSFRRNLLGELKRRVGDRVPLQAQLQTQLAQLWLNSAQINRNAGQLQRAHLYLMKAAEYRPSGLFLERAKLLWQKGDQVLAMNYLEEQLSAIRQQCDGNPKQLSAEQRQLYFEGKYLQATYNADSMNLCADAILKYFHEAISVHRQSERCYVQLAQFLEKMREARSASATNSREDEDLLLQIMLNYAKSLRYGSDHVYQSMPRLISLWLDTAATAVASTSHTELVRKMNDLLNNCCSALPTAMFYTAYSQMLSRLCHPSPDVFGVLRNVIIKLIGDYPQQSLWMLLPHFKSAAVNRVKRCKLILSDERLQNATFQRLLSDFNTLTERLIGVTNKEVTLDRSYKLSDLDKRLPLLCNQANFSNILLPFEKYMQPTFSISSAQDNSPSPSPQTNGKLPASNWFPYQQIFISGFQEKVLVLRSAARPKKLTIRCSDGQDYDVMVKPKDDLRKDSRLMEFNGLMKRYLHQDASARQRRLHIRTYAVLPFNEECGLLEWLPNLNSYRGICIALYMQRGQVMSGRQLQQLAVPQTELMERKREVFLNQLLPAHPPVFQDWLLQRFSTPHSWYEARNSYIRTVAVMSMVGYILGLGDRHGENILFDERNGDAVHVDFNCLFNQGEAFAYPEVVPFRLTHNMITAMGPLGVEGSFRKCCEITLRLLRQETKTLMSMLRPFVYDLGVQSRLTATASKSKTGAELTDPKVTNDVQRIAERLQGHVKRQQANSIPLSTEGQVNFLINEATKVDNLAAMYIGWGAFL</sequence>
<evidence type="ECO:0000256" key="8">
    <source>
        <dbReference type="ARBA" id="ARBA00022777"/>
    </source>
</evidence>
<dbReference type="InterPro" id="IPR018936">
    <property type="entry name" value="PI3/4_kinase_CS"/>
</dbReference>
<keyword evidence="4" id="KW-0723">Serine/threonine-protein kinase</keyword>
<dbReference type="InterPro" id="IPR003152">
    <property type="entry name" value="FATC_dom"/>
</dbReference>
<dbReference type="InterPro" id="IPR014009">
    <property type="entry name" value="PIK_FAT"/>
</dbReference>
<dbReference type="OMA" id="YTVYSQM"/>
<dbReference type="InterPro" id="IPR012993">
    <property type="entry name" value="UME"/>
</dbReference>
<dbReference type="Pfam" id="PF02259">
    <property type="entry name" value="FAT"/>
    <property type="match status" value="1"/>
</dbReference>
<dbReference type="Proteomes" id="UP000001070">
    <property type="component" value="Unassembled WGS sequence"/>
</dbReference>
<keyword evidence="8" id="KW-0418">Kinase</keyword>
<dbReference type="PROSITE" id="PS51189">
    <property type="entry name" value="FAT"/>
    <property type="match status" value="1"/>
</dbReference>
<dbReference type="HOGENOM" id="CLU_000178_1_0_1"/>
<dbReference type="PROSITE" id="PS51190">
    <property type="entry name" value="FATC"/>
    <property type="match status" value="1"/>
</dbReference>
<evidence type="ECO:0000256" key="11">
    <source>
        <dbReference type="ARBA" id="ARBA00023242"/>
    </source>
</evidence>
<evidence type="ECO:0000256" key="5">
    <source>
        <dbReference type="ARBA" id="ARBA00022679"/>
    </source>
</evidence>
<dbReference type="Pfam" id="PF02260">
    <property type="entry name" value="FATC"/>
    <property type="match status" value="1"/>
</dbReference>
<dbReference type="SUPFAM" id="SSF48371">
    <property type="entry name" value="ARM repeat"/>
    <property type="match status" value="1"/>
</dbReference>
<dbReference type="InterPro" id="IPR036940">
    <property type="entry name" value="PI3/4_kinase_cat_sf"/>
</dbReference>
<dbReference type="eggNOG" id="KOG0890">
    <property type="taxonomic scope" value="Eukaryota"/>
</dbReference>
<dbReference type="InterPro" id="IPR056802">
    <property type="entry name" value="ATR-like_M-HEAT"/>
</dbReference>
<keyword evidence="6" id="KW-0547">Nucleotide-binding</keyword>
<evidence type="ECO:0000259" key="14">
    <source>
        <dbReference type="PROSITE" id="PS50290"/>
    </source>
</evidence>
<protein>
    <recommendedName>
        <fullName evidence="12">Serine/threonine-protein kinase ATR</fullName>
        <ecNumber evidence="3">2.7.11.1</ecNumber>
    </recommendedName>
</protein>
<dbReference type="GO" id="GO:0000723">
    <property type="term" value="P:telomere maintenance"/>
    <property type="evidence" value="ECO:0007669"/>
    <property type="project" value="TreeGrafter"/>
</dbReference>
<evidence type="ECO:0000256" key="6">
    <source>
        <dbReference type="ARBA" id="ARBA00022741"/>
    </source>
</evidence>
<evidence type="ECO:0000256" key="10">
    <source>
        <dbReference type="ARBA" id="ARBA00023204"/>
    </source>
</evidence>
<dbReference type="SMART" id="SM00802">
    <property type="entry name" value="UME"/>
    <property type="match status" value="1"/>
</dbReference>
<feature type="coiled-coil region" evidence="13">
    <location>
        <begin position="1766"/>
        <end position="1796"/>
    </location>
</feature>
<evidence type="ECO:0000256" key="4">
    <source>
        <dbReference type="ARBA" id="ARBA00022527"/>
    </source>
</evidence>
<feature type="domain" description="FATC" evidence="16">
    <location>
        <begin position="2541"/>
        <end position="2573"/>
    </location>
</feature>
<dbReference type="InterPro" id="IPR050517">
    <property type="entry name" value="DDR_Repair_Kinase"/>
</dbReference>
<feature type="domain" description="FAT" evidence="15">
    <location>
        <begin position="1534"/>
        <end position="2109"/>
    </location>
</feature>
<dbReference type="InterPro" id="IPR000403">
    <property type="entry name" value="PI3/4_kinase_cat_dom"/>
</dbReference>
<dbReference type="PROSITE" id="PS50290">
    <property type="entry name" value="PI3_4_KINASE_3"/>
    <property type="match status" value="1"/>
</dbReference>
<keyword evidence="11" id="KW-0539">Nucleus</keyword>
<evidence type="ECO:0000256" key="13">
    <source>
        <dbReference type="SAM" id="Coils"/>
    </source>
</evidence>
<evidence type="ECO:0000256" key="12">
    <source>
        <dbReference type="ARBA" id="ARBA00024420"/>
    </source>
</evidence>
<dbReference type="SMART" id="SM01343">
    <property type="entry name" value="FATC"/>
    <property type="match status" value="1"/>
</dbReference>
<evidence type="ECO:0000313" key="17">
    <source>
        <dbReference type="EMBL" id="EDV99351.1"/>
    </source>
</evidence>
<keyword evidence="9" id="KW-0067">ATP-binding</keyword>
<dbReference type="Pfam" id="PF08064">
    <property type="entry name" value="UME"/>
    <property type="match status" value="1"/>
</dbReference>
<comment type="similarity">
    <text evidence="2">Belongs to the PI3/PI4-kinase family. ATM subfamily.</text>
</comment>
<keyword evidence="5" id="KW-0808">Transferase</keyword>
<dbReference type="Pfam" id="PF23593">
    <property type="entry name" value="HEAT_ATR"/>
    <property type="match status" value="1"/>
</dbReference>
<dbReference type="GO" id="GO:0006281">
    <property type="term" value="P:DNA repair"/>
    <property type="evidence" value="ECO:0007669"/>
    <property type="project" value="UniProtKB-KW"/>
</dbReference>
<dbReference type="STRING" id="7222.B4JR21"/>
<organism evidence="18">
    <name type="scientific">Drosophila grimshawi</name>
    <name type="common">Hawaiian fruit fly</name>
    <name type="synonym">Idiomyia grimshawi</name>
    <dbReference type="NCBI Taxonomy" id="7222"/>
    <lineage>
        <taxon>Eukaryota</taxon>
        <taxon>Metazoa</taxon>
        <taxon>Ecdysozoa</taxon>
        <taxon>Arthropoda</taxon>
        <taxon>Hexapoda</taxon>
        <taxon>Insecta</taxon>
        <taxon>Pterygota</taxon>
        <taxon>Neoptera</taxon>
        <taxon>Endopterygota</taxon>
        <taxon>Diptera</taxon>
        <taxon>Brachycera</taxon>
        <taxon>Muscomorpha</taxon>
        <taxon>Ephydroidea</taxon>
        <taxon>Drosophilidae</taxon>
        <taxon>Drosophila</taxon>
        <taxon>Hawaiian Drosophila</taxon>
    </lineage>
</organism>
<evidence type="ECO:0000259" key="15">
    <source>
        <dbReference type="PROSITE" id="PS51189"/>
    </source>
</evidence>
<dbReference type="GO" id="GO:0004674">
    <property type="term" value="F:protein serine/threonine kinase activity"/>
    <property type="evidence" value="ECO:0007669"/>
    <property type="project" value="UniProtKB-KW"/>
</dbReference>
<dbReference type="Pfam" id="PF25030">
    <property type="entry name" value="M-HEAT_ATR"/>
    <property type="match status" value="1"/>
</dbReference>
<keyword evidence="13" id="KW-0175">Coiled coil</keyword>
<gene>
    <name evidence="17" type="primary">Dgri\GH13804</name>
    <name evidence="17" type="ORF">Dgri_GH13804</name>
</gene>
<dbReference type="Gene3D" id="1.10.1070.11">
    <property type="entry name" value="Phosphatidylinositol 3-/4-kinase, catalytic domain"/>
    <property type="match status" value="1"/>
</dbReference>
<evidence type="ECO:0000256" key="7">
    <source>
        <dbReference type="ARBA" id="ARBA00022763"/>
    </source>
</evidence>
<dbReference type="InterPro" id="IPR057564">
    <property type="entry name" value="HEAT_ATR"/>
</dbReference>
<dbReference type="FunCoup" id="B4JR21">
    <property type="interactions" value="1441"/>
</dbReference>
<dbReference type="SMART" id="SM00146">
    <property type="entry name" value="PI3Kc"/>
    <property type="match status" value="1"/>
</dbReference>
<dbReference type="CDD" id="cd00892">
    <property type="entry name" value="PIKKc_ATR"/>
    <property type="match status" value="1"/>
</dbReference>
<accession>B4JR21</accession>
<feature type="domain" description="PI3K/PI4K catalytic" evidence="14">
    <location>
        <begin position="2229"/>
        <end position="2564"/>
    </location>
</feature>
<dbReference type="GO" id="GO:0005634">
    <property type="term" value="C:nucleus"/>
    <property type="evidence" value="ECO:0007669"/>
    <property type="project" value="UniProtKB-SubCell"/>
</dbReference>
<dbReference type="KEGG" id="dgr:6566559"/>
<dbReference type="Gene3D" id="3.30.1010.10">
    <property type="entry name" value="Phosphatidylinositol 3-kinase Catalytic Subunit, Chain A, domain 4"/>
    <property type="match status" value="1"/>
</dbReference>
<dbReference type="EMBL" id="CH916372">
    <property type="protein sequence ID" value="EDV99351.1"/>
    <property type="molecule type" value="Genomic_DNA"/>
</dbReference>
<keyword evidence="18" id="KW-1185">Reference proteome</keyword>
<dbReference type="SUPFAM" id="SSF56112">
    <property type="entry name" value="Protein kinase-like (PK-like)"/>
    <property type="match status" value="1"/>
</dbReference>
<dbReference type="PANTHER" id="PTHR11139">
    <property type="entry name" value="ATAXIA TELANGIECTASIA MUTATED ATM -RELATED"/>
    <property type="match status" value="1"/>
</dbReference>
<dbReference type="GO" id="GO:0005694">
    <property type="term" value="C:chromosome"/>
    <property type="evidence" value="ECO:0007669"/>
    <property type="project" value="TreeGrafter"/>
</dbReference>
<dbReference type="InParanoid" id="B4JR21"/>
<evidence type="ECO:0000256" key="1">
    <source>
        <dbReference type="ARBA" id="ARBA00004123"/>
    </source>
</evidence>
<comment type="subcellular location">
    <subcellularLocation>
        <location evidence="1">Nucleus</location>
    </subcellularLocation>
</comment>
<dbReference type="PROSITE" id="PS00916">
    <property type="entry name" value="PI3_4_KINASE_2"/>
    <property type="match status" value="1"/>
</dbReference>
<dbReference type="Pfam" id="PF00454">
    <property type="entry name" value="PI3_PI4_kinase"/>
    <property type="match status" value="1"/>
</dbReference>
<dbReference type="PhylomeDB" id="B4JR21"/>
<keyword evidence="10" id="KW-0234">DNA repair</keyword>
<evidence type="ECO:0000256" key="2">
    <source>
        <dbReference type="ARBA" id="ARBA00010769"/>
    </source>
</evidence>